<evidence type="ECO:0000256" key="1">
    <source>
        <dbReference type="SAM" id="MobiDB-lite"/>
    </source>
</evidence>
<reference evidence="2 3" key="1">
    <citation type="submission" date="2016-12" db="EMBL/GenBank/DDBJ databases">
        <title>The genomes of Aspergillus section Nigri reveals drivers in fungal speciation.</title>
        <authorList>
            <consortium name="DOE Joint Genome Institute"/>
            <person name="Vesth T.C."/>
            <person name="Nybo J."/>
            <person name="Theobald S."/>
            <person name="Brandl J."/>
            <person name="Frisvad J.C."/>
            <person name="Nielsen K.F."/>
            <person name="Lyhne E.K."/>
            <person name="Kogle M.E."/>
            <person name="Kuo A."/>
            <person name="Riley R."/>
            <person name="Clum A."/>
            <person name="Nolan M."/>
            <person name="Lipzen A."/>
            <person name="Salamov A."/>
            <person name="Henrissat B."/>
            <person name="Wiebenga A."/>
            <person name="De Vries R.P."/>
            <person name="Grigoriev I.V."/>
            <person name="Mortensen U.H."/>
            <person name="Andersen M.R."/>
            <person name="Baker S.E."/>
        </authorList>
    </citation>
    <scope>NUCLEOTIDE SEQUENCE [LARGE SCALE GENOMIC DNA]</scope>
    <source>
        <strain evidence="2 3">CBS 117.55</strain>
    </source>
</reference>
<feature type="compositionally biased region" description="Basic and acidic residues" evidence="1">
    <location>
        <begin position="21"/>
        <end position="31"/>
    </location>
</feature>
<feature type="compositionally biased region" description="Basic residues" evidence="1">
    <location>
        <begin position="32"/>
        <end position="49"/>
    </location>
</feature>
<evidence type="ECO:0000313" key="2">
    <source>
        <dbReference type="EMBL" id="PWY70465.1"/>
    </source>
</evidence>
<comment type="caution">
    <text evidence="2">The sequence shown here is derived from an EMBL/GenBank/DDBJ whole genome shotgun (WGS) entry which is preliminary data.</text>
</comment>
<gene>
    <name evidence="2" type="ORF">BO70DRAFT_365409</name>
</gene>
<dbReference type="RefSeq" id="XP_025395952.1">
    <property type="nucleotide sequence ID" value="XM_025544057.1"/>
</dbReference>
<name>A0A317V8T4_9EURO</name>
<feature type="region of interest" description="Disordered" evidence="1">
    <location>
        <begin position="16"/>
        <end position="66"/>
    </location>
</feature>
<dbReference type="Proteomes" id="UP000247233">
    <property type="component" value="Unassembled WGS sequence"/>
</dbReference>
<dbReference type="GeneID" id="37066294"/>
<accession>A0A317V8T4</accession>
<dbReference type="AlphaFoldDB" id="A0A317V8T4"/>
<dbReference type="VEuPathDB" id="FungiDB:BO70DRAFT_365409"/>
<sequence length="66" mass="7833">MTQRLADSSGRWILWGGIVDSGKRRDMERGKQLGRRRKKAEGRRQKTQQRRTNSWNDNGMEESKTR</sequence>
<organism evidence="2 3">
    <name type="scientific">Aspergillus heteromorphus CBS 117.55</name>
    <dbReference type="NCBI Taxonomy" id="1448321"/>
    <lineage>
        <taxon>Eukaryota</taxon>
        <taxon>Fungi</taxon>
        <taxon>Dikarya</taxon>
        <taxon>Ascomycota</taxon>
        <taxon>Pezizomycotina</taxon>
        <taxon>Eurotiomycetes</taxon>
        <taxon>Eurotiomycetidae</taxon>
        <taxon>Eurotiales</taxon>
        <taxon>Aspergillaceae</taxon>
        <taxon>Aspergillus</taxon>
        <taxon>Aspergillus subgen. Circumdati</taxon>
    </lineage>
</organism>
<protein>
    <submittedName>
        <fullName evidence="2">Uncharacterized protein</fullName>
    </submittedName>
</protein>
<proteinExistence type="predicted"/>
<keyword evidence="3" id="KW-1185">Reference proteome</keyword>
<dbReference type="EMBL" id="MSFL01000030">
    <property type="protein sequence ID" value="PWY70465.1"/>
    <property type="molecule type" value="Genomic_DNA"/>
</dbReference>
<evidence type="ECO:0000313" key="3">
    <source>
        <dbReference type="Proteomes" id="UP000247233"/>
    </source>
</evidence>